<dbReference type="SUPFAM" id="SSF56235">
    <property type="entry name" value="N-terminal nucleophile aminohydrolases (Ntn hydrolases)"/>
    <property type="match status" value="1"/>
</dbReference>
<organism evidence="5 6">
    <name type="scientific">Planococcus chinensis</name>
    <dbReference type="NCBI Taxonomy" id="272917"/>
    <lineage>
        <taxon>Bacteria</taxon>
        <taxon>Bacillati</taxon>
        <taxon>Bacillota</taxon>
        <taxon>Bacilli</taxon>
        <taxon>Bacillales</taxon>
        <taxon>Caryophanaceae</taxon>
        <taxon>Planococcus</taxon>
    </lineage>
</organism>
<dbReference type="PANTHER" id="PTHR34218">
    <property type="entry name" value="PEPTIDASE S45 PENICILLIN AMIDASE"/>
    <property type="match status" value="1"/>
</dbReference>
<reference evidence="6" key="1">
    <citation type="journal article" date="2019" name="Int. J. Syst. Evol. Microbiol.">
        <title>The Global Catalogue of Microorganisms (GCM) 10K type strain sequencing project: providing services to taxonomists for standard genome sequencing and annotation.</title>
        <authorList>
            <consortium name="The Broad Institute Genomics Platform"/>
            <consortium name="The Broad Institute Genome Sequencing Center for Infectious Disease"/>
            <person name="Wu L."/>
            <person name="Ma J."/>
        </authorList>
    </citation>
    <scope>NUCLEOTIDE SEQUENCE [LARGE SCALE GENOMIC DNA]</scope>
    <source>
        <strain evidence="6">CGMCC 1.15475</strain>
    </source>
</reference>
<keyword evidence="4" id="KW-0472">Membrane</keyword>
<feature type="transmembrane region" description="Helical" evidence="4">
    <location>
        <begin position="12"/>
        <end position="36"/>
    </location>
</feature>
<protein>
    <submittedName>
        <fullName evidence="5">Penicillin acylase family protein</fullName>
    </submittedName>
</protein>
<dbReference type="InterPro" id="IPR023343">
    <property type="entry name" value="Penicillin_amidase_dom1"/>
</dbReference>
<dbReference type="InterPro" id="IPR014395">
    <property type="entry name" value="Pen/GL7ACA/AHL_acylase"/>
</dbReference>
<name>A0ABW4QJA3_9BACL</name>
<keyword evidence="4" id="KW-0812">Transmembrane</keyword>
<dbReference type="Gene3D" id="2.30.120.10">
    <property type="match status" value="1"/>
</dbReference>
<keyword evidence="2" id="KW-0378">Hydrolase</keyword>
<evidence type="ECO:0000256" key="2">
    <source>
        <dbReference type="ARBA" id="ARBA00022801"/>
    </source>
</evidence>
<comment type="caution">
    <text evidence="5">The sequence shown here is derived from an EMBL/GenBank/DDBJ whole genome shotgun (WGS) entry which is preliminary data.</text>
</comment>
<evidence type="ECO:0000313" key="5">
    <source>
        <dbReference type="EMBL" id="MFD1863685.1"/>
    </source>
</evidence>
<dbReference type="PANTHER" id="PTHR34218:SF4">
    <property type="entry name" value="ACYL-HOMOSERINE LACTONE ACYLASE QUIP"/>
    <property type="match status" value="1"/>
</dbReference>
<dbReference type="Proteomes" id="UP001597273">
    <property type="component" value="Unassembled WGS sequence"/>
</dbReference>
<dbReference type="Gene3D" id="3.60.20.10">
    <property type="entry name" value="Glutamine Phosphoribosylpyrophosphate, subunit 1, domain 1"/>
    <property type="match status" value="1"/>
</dbReference>
<evidence type="ECO:0000256" key="1">
    <source>
        <dbReference type="ARBA" id="ARBA00006586"/>
    </source>
</evidence>
<keyword evidence="4" id="KW-1133">Transmembrane helix</keyword>
<sequence>MGKEPKNRKWLKWVLGILGGVLVLAVAALIFVNVYIGKSSPQVEGELAVGVLDSNVTVTRDSIGVPHIEAKSDADLYRAQGYVQAQDRLFQMDLSRRQASGRLAEVVGAAAVDRDKFFRTFSLRDAAEKSWEGYDADAKQVLQWYAEGVNAFMEEAKKEGKLSYEFALLGYEPEEWTPTDSLTIGKFMAYDLGGHWSSLAVRHWALNEFPEPKAKELFIQYPEDAPAIIAANKKHPVQVAGAFDSSLVPPEFNGSNNWVVSGDKTESGMPLLADDPHLGLSTPSIWYQMHLESPAQNVSGVIFAGIPGIILGHNEKIAWGVTNVGPDVQDLYIETPNPEDPTQFLYEGEWEQAEVRKEPIKVKDGKTEDFEVLVTRHGPIISDVIYKEEDPGAQFSMQWTALEPTLELQAVLSFNKASDWAEFETALEDFQAPAQNFVFASTDGTIAYKANGRIPIRKNGNGQLPVPGDSAEYGWEGFVPFDELPTVVNPESGFIATANNEVVDDSYPYHISDFWAQPYRYERIAEVLEASDDLTKEDMIALQMDQKNLYAAEFLDGMMAEVQKETDRFDELFAMMEEWDQVDSRHQAAPLVFHKWIKQLPETLLAESFPEDVFTLLPGKNHITDEMMRDAFEGNEGAWVKEYGGTSKWLADALEESVREIEEEFGEDPEDWEWGEDHKLTFPHPLAGASPIFAEFLNPDPVPIGGSNITVQAAAFDSEGNVDHGASWRFVADLSDLSSAHHIVGPGLSGHMKSEFFHNQVEDWANGDYHETVLQGEVEGSVLTLLAE</sequence>
<dbReference type="PIRSF" id="PIRSF001227">
    <property type="entry name" value="Pen_acylase"/>
    <property type="match status" value="1"/>
</dbReference>
<dbReference type="InterPro" id="IPR002692">
    <property type="entry name" value="S45"/>
</dbReference>
<keyword evidence="6" id="KW-1185">Reference proteome</keyword>
<gene>
    <name evidence="5" type="ORF">ACFSDB_12210</name>
</gene>
<dbReference type="InterPro" id="IPR029055">
    <property type="entry name" value="Ntn_hydrolases_N"/>
</dbReference>
<evidence type="ECO:0000256" key="3">
    <source>
        <dbReference type="ARBA" id="ARBA00023145"/>
    </source>
</evidence>
<dbReference type="EMBL" id="JBHUFW010000010">
    <property type="protein sequence ID" value="MFD1863685.1"/>
    <property type="molecule type" value="Genomic_DNA"/>
</dbReference>
<accession>A0ABW4QJA3</accession>
<dbReference type="Pfam" id="PF01804">
    <property type="entry name" value="Penicil_amidase"/>
    <property type="match status" value="1"/>
</dbReference>
<evidence type="ECO:0000256" key="4">
    <source>
        <dbReference type="SAM" id="Phobius"/>
    </source>
</evidence>
<dbReference type="Gene3D" id="1.10.1400.10">
    <property type="match status" value="1"/>
</dbReference>
<dbReference type="RefSeq" id="WP_204893458.1">
    <property type="nucleotide sequence ID" value="NZ_JBHUFW010000010.1"/>
</dbReference>
<dbReference type="CDD" id="cd03747">
    <property type="entry name" value="Ntn_PGA_like"/>
    <property type="match status" value="1"/>
</dbReference>
<dbReference type="InterPro" id="IPR043146">
    <property type="entry name" value="Penicillin_amidase_N_B-knob"/>
</dbReference>
<proteinExistence type="inferred from homology"/>
<comment type="similarity">
    <text evidence="1">Belongs to the peptidase S45 family.</text>
</comment>
<dbReference type="Gene3D" id="1.10.439.10">
    <property type="entry name" value="Penicillin Amidohydrolase, domain 1"/>
    <property type="match status" value="1"/>
</dbReference>
<keyword evidence="3" id="KW-0865">Zymogen</keyword>
<evidence type="ECO:0000313" key="6">
    <source>
        <dbReference type="Proteomes" id="UP001597273"/>
    </source>
</evidence>
<dbReference type="InterPro" id="IPR043147">
    <property type="entry name" value="Penicillin_amidase_A-knob"/>
</dbReference>